<name>A0A1X1Y5E7_9MYCO</name>
<protein>
    <submittedName>
        <fullName evidence="1">Uncharacterized protein</fullName>
    </submittedName>
</protein>
<reference evidence="1 2" key="1">
    <citation type="journal article" date="2019" name="Emerg. Microbes Infect.">
        <title>Comprehensive subspecies identification of 175 nontuberculous mycobacteria species based on 7547 genomic profiles.</title>
        <authorList>
            <person name="Matsumoto Y."/>
            <person name="Kinjo T."/>
            <person name="Motooka D."/>
            <person name="Nabeya D."/>
            <person name="Jung N."/>
            <person name="Uechi K."/>
            <person name="Horii T."/>
            <person name="Iida T."/>
            <person name="Fujita J."/>
            <person name="Nakamura S."/>
        </authorList>
    </citation>
    <scope>NUCLEOTIDE SEQUENCE [LARGE SCALE GENOMIC DNA]</scope>
    <source>
        <strain evidence="1 2">JCM 15657</strain>
    </source>
</reference>
<sequence>MTLHRLARAAFAVLVGVTALLGSSGVARADPDDDAIPAIIDDLLILVPNLTQDPRTLNPGIKGGPQRDWGGIGMYCQNRNVKCKKNGF</sequence>
<keyword evidence="2" id="KW-1185">Reference proteome</keyword>
<dbReference type="STRING" id="169765.AWC15_22165"/>
<dbReference type="Proteomes" id="UP000466396">
    <property type="component" value="Chromosome"/>
</dbReference>
<evidence type="ECO:0000313" key="2">
    <source>
        <dbReference type="Proteomes" id="UP000466396"/>
    </source>
</evidence>
<accession>A0A1X1Y5E7</accession>
<dbReference type="OrthoDB" id="4752991at2"/>
<dbReference type="EMBL" id="AP022581">
    <property type="protein sequence ID" value="BBX97751.1"/>
    <property type="molecule type" value="Genomic_DNA"/>
</dbReference>
<evidence type="ECO:0000313" key="1">
    <source>
        <dbReference type="EMBL" id="BBX97751.1"/>
    </source>
</evidence>
<gene>
    <name evidence="1" type="ORF">MLAC_30450</name>
</gene>
<organism evidence="1 2">
    <name type="scientific">Mycobacterium lacus</name>
    <dbReference type="NCBI Taxonomy" id="169765"/>
    <lineage>
        <taxon>Bacteria</taxon>
        <taxon>Bacillati</taxon>
        <taxon>Actinomycetota</taxon>
        <taxon>Actinomycetes</taxon>
        <taxon>Mycobacteriales</taxon>
        <taxon>Mycobacteriaceae</taxon>
        <taxon>Mycobacterium</taxon>
    </lineage>
</organism>
<dbReference type="AlphaFoldDB" id="A0A1X1Y5E7"/>
<proteinExistence type="predicted"/>
<dbReference type="KEGG" id="mlj:MLAC_30450"/>